<dbReference type="EMBL" id="LFYR01000861">
    <property type="protein sequence ID" value="KMZ68188.1"/>
    <property type="molecule type" value="Genomic_DNA"/>
</dbReference>
<feature type="compositionally biased region" description="Polar residues" evidence="1">
    <location>
        <begin position="157"/>
        <end position="168"/>
    </location>
</feature>
<dbReference type="PANTHER" id="PTHR38937">
    <property type="entry name" value="MEMBRANE PROTEIN OF ER BODY-LIKE PROTEIN"/>
    <property type="match status" value="1"/>
</dbReference>
<proteinExistence type="predicted"/>
<feature type="region of interest" description="Disordered" evidence="1">
    <location>
        <begin position="1"/>
        <end position="29"/>
    </location>
</feature>
<keyword evidence="4" id="KW-1185">Reference proteome</keyword>
<reference evidence="4" key="1">
    <citation type="journal article" date="2016" name="Nature">
        <title>The genome of the seagrass Zostera marina reveals angiosperm adaptation to the sea.</title>
        <authorList>
            <person name="Olsen J.L."/>
            <person name="Rouze P."/>
            <person name="Verhelst B."/>
            <person name="Lin Y.-C."/>
            <person name="Bayer T."/>
            <person name="Collen J."/>
            <person name="Dattolo E."/>
            <person name="De Paoli E."/>
            <person name="Dittami S."/>
            <person name="Maumus F."/>
            <person name="Michel G."/>
            <person name="Kersting A."/>
            <person name="Lauritano C."/>
            <person name="Lohaus R."/>
            <person name="Toepel M."/>
            <person name="Tonon T."/>
            <person name="Vanneste K."/>
            <person name="Amirebrahimi M."/>
            <person name="Brakel J."/>
            <person name="Bostroem C."/>
            <person name="Chovatia M."/>
            <person name="Grimwood J."/>
            <person name="Jenkins J.W."/>
            <person name="Jueterbock A."/>
            <person name="Mraz A."/>
            <person name="Stam W.T."/>
            <person name="Tice H."/>
            <person name="Bornberg-Bauer E."/>
            <person name="Green P.J."/>
            <person name="Pearson G.A."/>
            <person name="Procaccini G."/>
            <person name="Duarte C.M."/>
            <person name="Schmutz J."/>
            <person name="Reusch T.B.H."/>
            <person name="Van de Peer Y."/>
        </authorList>
    </citation>
    <scope>NUCLEOTIDE SEQUENCE [LARGE SCALE GENOMIC DNA]</scope>
    <source>
        <strain evidence="4">cv. Finnish</strain>
    </source>
</reference>
<dbReference type="PANTHER" id="PTHR38937:SF2">
    <property type="entry name" value="MEMBRANE PROTEIN OF ER BODY-LIKE PROTEIN ISOFORM X1"/>
    <property type="match status" value="1"/>
</dbReference>
<feature type="region of interest" description="Disordered" evidence="1">
    <location>
        <begin position="141"/>
        <end position="168"/>
    </location>
</feature>
<organism evidence="3 4">
    <name type="scientific">Zostera marina</name>
    <name type="common">Eelgrass</name>
    <dbReference type="NCBI Taxonomy" id="29655"/>
    <lineage>
        <taxon>Eukaryota</taxon>
        <taxon>Viridiplantae</taxon>
        <taxon>Streptophyta</taxon>
        <taxon>Embryophyta</taxon>
        <taxon>Tracheophyta</taxon>
        <taxon>Spermatophyta</taxon>
        <taxon>Magnoliopsida</taxon>
        <taxon>Liliopsida</taxon>
        <taxon>Zosteraceae</taxon>
        <taxon>Zostera</taxon>
    </lineage>
</organism>
<keyword evidence="2" id="KW-1133">Transmembrane helix</keyword>
<accession>A0A0K9PGK9</accession>
<feature type="region of interest" description="Disordered" evidence="1">
    <location>
        <begin position="50"/>
        <end position="79"/>
    </location>
</feature>
<evidence type="ECO:0008006" key="5">
    <source>
        <dbReference type="Google" id="ProtNLM"/>
    </source>
</evidence>
<dbReference type="OMA" id="YLFACLA"/>
<feature type="transmembrane region" description="Helical" evidence="2">
    <location>
        <begin position="344"/>
        <end position="372"/>
    </location>
</feature>
<dbReference type="InterPro" id="IPR052843">
    <property type="entry name" value="ER_body_metal_sequester"/>
</dbReference>
<dbReference type="Proteomes" id="UP000036987">
    <property type="component" value="Unassembled WGS sequence"/>
</dbReference>
<evidence type="ECO:0000313" key="4">
    <source>
        <dbReference type="Proteomes" id="UP000036987"/>
    </source>
</evidence>
<dbReference type="STRING" id="29655.A0A0K9PGK9"/>
<evidence type="ECO:0000256" key="1">
    <source>
        <dbReference type="SAM" id="MobiDB-lite"/>
    </source>
</evidence>
<sequence>MLVDQKRDEENDITQMNLEEEDEEDSEQIETTLLRKNRYSLHENSHGILSALTPRPIARNLEGEEEGESAGNSDKIQEAHRDQLQMEIKMLVDQKRDEENSITQMNLEEEDSEQIETTLLRKNRYSLQENSEEILSALAPPPVARNLEEEEEGGSAGNSDKIQEVQTSSSFTKHDLEIVLAEQDEYDLFCPNCNSCITKRVILRKQKRTGDGNVSPMKKIQPELVVADETERCQDGDDHNDDEDDESDREDEKEVFRCLSCFSFFTPTFGGGFKLFNLFGEKAKIQTEPQTIKPVVPVPDHDNSSEQTVINITPEAALRTSEENDILKPIVYGGLTEAIVSSGIVLSAAGAGISTVNIVALALASLIGGLVLKFFDILELHDVYYHQQSNDTRYYRVLGSLNNFKMNTAIALLSFIFVGIIPIAIYWLAQPSWMFNIETIDEYQNLTKLVATTVVSVILIGSLSLMKAHVQRPPKTYLKTCTTHLGIVLSILIISFGSGFMIHKWLSNEIGLLHILLDSI</sequence>
<evidence type="ECO:0000313" key="3">
    <source>
        <dbReference type="EMBL" id="KMZ68188.1"/>
    </source>
</evidence>
<feature type="transmembrane region" description="Helical" evidence="2">
    <location>
        <begin position="482"/>
        <end position="502"/>
    </location>
</feature>
<feature type="region of interest" description="Disordered" evidence="1">
    <location>
        <begin position="223"/>
        <end position="250"/>
    </location>
</feature>
<protein>
    <recommendedName>
        <fullName evidence="5">Membrane protein of ER body-like protein</fullName>
    </recommendedName>
</protein>
<feature type="transmembrane region" description="Helical" evidence="2">
    <location>
        <begin position="449"/>
        <end position="470"/>
    </location>
</feature>
<comment type="caution">
    <text evidence="3">The sequence shown here is derived from an EMBL/GenBank/DDBJ whole genome shotgun (WGS) entry which is preliminary data.</text>
</comment>
<gene>
    <name evidence="3" type="ORF">ZOSMA_248G00270</name>
</gene>
<feature type="transmembrane region" description="Helical" evidence="2">
    <location>
        <begin position="409"/>
        <end position="429"/>
    </location>
</feature>
<keyword evidence="2" id="KW-0472">Membrane</keyword>
<dbReference type="AlphaFoldDB" id="A0A0K9PGK9"/>
<name>A0A0K9PGK9_ZOSMR</name>
<dbReference type="OrthoDB" id="1924921at2759"/>
<keyword evidence="2" id="KW-0812">Transmembrane</keyword>
<feature type="compositionally biased region" description="Acidic residues" evidence="1">
    <location>
        <begin position="18"/>
        <end position="28"/>
    </location>
</feature>
<evidence type="ECO:0000256" key="2">
    <source>
        <dbReference type="SAM" id="Phobius"/>
    </source>
</evidence>
<feature type="compositionally biased region" description="Acidic residues" evidence="1">
    <location>
        <begin position="238"/>
        <end position="249"/>
    </location>
</feature>